<reference evidence="7 8" key="1">
    <citation type="submission" date="2016-01" db="EMBL/GenBank/DDBJ databases">
        <title>Complete genome and mega plasmid sequence of Sphingomonas panacis DCY99 elicits systemic resistance in rice to Xanthomonas oryzae.</title>
        <authorList>
            <person name="Kim Y.J."/>
            <person name="Yang D.C."/>
            <person name="Sing P."/>
        </authorList>
    </citation>
    <scope>NUCLEOTIDE SEQUENCE [LARGE SCALE GENOMIC DNA]</scope>
    <source>
        <strain evidence="7 8">DCY99</strain>
    </source>
</reference>
<feature type="transmembrane region" description="Helical" evidence="6">
    <location>
        <begin position="150"/>
        <end position="172"/>
    </location>
</feature>
<dbReference type="AlphaFoldDB" id="A0A1B3Z713"/>
<feature type="transmembrane region" description="Helical" evidence="6">
    <location>
        <begin position="72"/>
        <end position="88"/>
    </location>
</feature>
<dbReference type="EMBL" id="CP014168">
    <property type="protein sequence ID" value="AOH83219.1"/>
    <property type="molecule type" value="Genomic_DNA"/>
</dbReference>
<evidence type="ECO:0000256" key="2">
    <source>
        <dbReference type="ARBA" id="ARBA00022475"/>
    </source>
</evidence>
<feature type="transmembrane region" description="Helical" evidence="6">
    <location>
        <begin position="218"/>
        <end position="243"/>
    </location>
</feature>
<proteinExistence type="predicted"/>
<accession>A0A1B3Z713</accession>
<sequence>MRPVRAARGLVPVALSVPGAAWAHTLGTGASVGWTWDTWITVPLALSGLVATIGWARLLARSGQGASGLRRRGLCFLAGWLVLAGALVSPLHEAGERSFAMHMAEHELLMLVAAPLLVVSRPLAVMLWAFPLPLRRVLGGAGAAKPVTAIWRALTAPILATALQAAALWLWHMPLLFDIALADAGWHAVQHVSFLASALLFWTAMLRGHDTAQRGTAILCLFATAMISGALGALMALSASPWYTGYSELGMAPFGLTPAEDQQVAGLLMWVPGGLVHAAAAVLLMRALLQDRSPGTLAYAD</sequence>
<dbReference type="STRING" id="1560345.AWL63_03745"/>
<evidence type="ECO:0008006" key="9">
    <source>
        <dbReference type="Google" id="ProtNLM"/>
    </source>
</evidence>
<evidence type="ECO:0000256" key="5">
    <source>
        <dbReference type="ARBA" id="ARBA00023136"/>
    </source>
</evidence>
<keyword evidence="3 6" id="KW-0812">Transmembrane</keyword>
<name>A0A1B3Z713_9SPHN</name>
<evidence type="ECO:0000256" key="1">
    <source>
        <dbReference type="ARBA" id="ARBA00004651"/>
    </source>
</evidence>
<protein>
    <recommendedName>
        <fullName evidence="9">Cytochrome C oxidase assembly protein</fullName>
    </recommendedName>
</protein>
<keyword evidence="5 6" id="KW-0472">Membrane</keyword>
<feature type="transmembrane region" description="Helical" evidence="6">
    <location>
        <begin position="263"/>
        <end position="284"/>
    </location>
</feature>
<evidence type="ECO:0000256" key="3">
    <source>
        <dbReference type="ARBA" id="ARBA00022692"/>
    </source>
</evidence>
<dbReference type="Proteomes" id="UP000094256">
    <property type="component" value="Chromosome"/>
</dbReference>
<dbReference type="Pfam" id="PF09678">
    <property type="entry name" value="Caa3_CtaG"/>
    <property type="match status" value="1"/>
</dbReference>
<dbReference type="KEGG" id="span:AWL63_03745"/>
<evidence type="ECO:0000313" key="8">
    <source>
        <dbReference type="Proteomes" id="UP000094256"/>
    </source>
</evidence>
<organism evidence="7 8">
    <name type="scientific">Sphingomonas panacis</name>
    <dbReference type="NCBI Taxonomy" id="1560345"/>
    <lineage>
        <taxon>Bacteria</taxon>
        <taxon>Pseudomonadati</taxon>
        <taxon>Pseudomonadota</taxon>
        <taxon>Alphaproteobacteria</taxon>
        <taxon>Sphingomonadales</taxon>
        <taxon>Sphingomonadaceae</taxon>
        <taxon>Sphingomonas</taxon>
    </lineage>
</organism>
<comment type="subcellular location">
    <subcellularLocation>
        <location evidence="1">Cell membrane</location>
        <topology evidence="1">Multi-pass membrane protein</topology>
    </subcellularLocation>
</comment>
<keyword evidence="8" id="KW-1185">Reference proteome</keyword>
<evidence type="ECO:0000313" key="7">
    <source>
        <dbReference type="EMBL" id="AOH83219.1"/>
    </source>
</evidence>
<gene>
    <name evidence="7" type="ORF">AWL63_03745</name>
</gene>
<dbReference type="InterPro" id="IPR019108">
    <property type="entry name" value="Caa3_assmbl_CtaG-rel"/>
</dbReference>
<dbReference type="GO" id="GO:0005886">
    <property type="term" value="C:plasma membrane"/>
    <property type="evidence" value="ECO:0007669"/>
    <property type="project" value="UniProtKB-SubCell"/>
</dbReference>
<evidence type="ECO:0000256" key="6">
    <source>
        <dbReference type="SAM" id="Phobius"/>
    </source>
</evidence>
<keyword evidence="4 6" id="KW-1133">Transmembrane helix</keyword>
<evidence type="ECO:0000256" key="4">
    <source>
        <dbReference type="ARBA" id="ARBA00022989"/>
    </source>
</evidence>
<feature type="transmembrane region" description="Helical" evidence="6">
    <location>
        <begin position="184"/>
        <end position="206"/>
    </location>
</feature>
<keyword evidence="2" id="KW-1003">Cell membrane</keyword>
<feature type="transmembrane region" description="Helical" evidence="6">
    <location>
        <begin position="108"/>
        <end position="130"/>
    </location>
</feature>
<feature type="transmembrane region" description="Helical" evidence="6">
    <location>
        <begin position="39"/>
        <end position="60"/>
    </location>
</feature>